<proteinExistence type="predicted"/>
<evidence type="ECO:0000313" key="2">
    <source>
        <dbReference type="Proteomes" id="UP000325811"/>
    </source>
</evidence>
<dbReference type="KEGG" id="pdio:PDMSB3_0911.1"/>
<dbReference type="AlphaFoldDB" id="A0A5Q4ZBE9"/>
<protein>
    <submittedName>
        <fullName evidence="1">Uncharacterized protein</fullName>
    </submittedName>
</protein>
<dbReference type="EMBL" id="LR699554">
    <property type="protein sequence ID" value="VVD32209.1"/>
    <property type="molecule type" value="Genomic_DNA"/>
</dbReference>
<reference evidence="1 2" key="1">
    <citation type="submission" date="2019-08" db="EMBL/GenBank/DDBJ databases">
        <authorList>
            <person name="Herpell B J."/>
        </authorList>
    </citation>
    <scope>NUCLEOTIDE SEQUENCE [LARGE SCALE GENOMIC DNA]</scope>
    <source>
        <strain evidence="2">Msb3</strain>
    </source>
</reference>
<evidence type="ECO:0000313" key="1">
    <source>
        <dbReference type="EMBL" id="VVD32209.1"/>
    </source>
</evidence>
<sequence>MAGGRGAGIVDTRAAADLVRTSCGIVFVLIPLIRPCRRQGVARHEQYAADHRNRNRTES</sequence>
<name>A0A5Q4ZBE9_9BURK</name>
<keyword evidence="2" id="KW-1185">Reference proteome</keyword>
<accession>A0A5Q4ZBE9</accession>
<dbReference type="Proteomes" id="UP000325811">
    <property type="component" value="Chromosome II"/>
</dbReference>
<gene>
    <name evidence="1" type="ORF">PDMSB3_0911</name>
</gene>
<organism evidence="1 2">
    <name type="scientific">Paraburkholderia dioscoreae</name>
    <dbReference type="NCBI Taxonomy" id="2604047"/>
    <lineage>
        <taxon>Bacteria</taxon>
        <taxon>Pseudomonadati</taxon>
        <taxon>Pseudomonadota</taxon>
        <taxon>Betaproteobacteria</taxon>
        <taxon>Burkholderiales</taxon>
        <taxon>Burkholderiaceae</taxon>
        <taxon>Paraburkholderia</taxon>
    </lineage>
</organism>